<name>A0A834HGY5_RHOSS</name>
<dbReference type="EMBL" id="WJXA01000001">
    <property type="protein sequence ID" value="KAF7152913.1"/>
    <property type="molecule type" value="Genomic_DNA"/>
</dbReference>
<reference evidence="1" key="1">
    <citation type="submission" date="2019-11" db="EMBL/GenBank/DDBJ databases">
        <authorList>
            <person name="Liu Y."/>
            <person name="Hou J."/>
            <person name="Li T.-Q."/>
            <person name="Guan C.-H."/>
            <person name="Wu X."/>
            <person name="Wu H.-Z."/>
            <person name="Ling F."/>
            <person name="Zhang R."/>
            <person name="Shi X.-G."/>
            <person name="Ren J.-P."/>
            <person name="Chen E.-F."/>
            <person name="Sun J.-M."/>
        </authorList>
    </citation>
    <scope>NUCLEOTIDE SEQUENCE</scope>
    <source>
        <strain evidence="1">Adult_tree_wgs_1</strain>
        <tissue evidence="1">Leaves</tissue>
    </source>
</reference>
<comment type="caution">
    <text evidence="1">The sequence shown here is derived from an EMBL/GenBank/DDBJ whole genome shotgun (WGS) entry which is preliminary data.</text>
</comment>
<dbReference type="AlphaFoldDB" id="A0A834HGY5"/>
<evidence type="ECO:0000313" key="1">
    <source>
        <dbReference type="EMBL" id="KAF7152913.1"/>
    </source>
</evidence>
<accession>A0A834HGY5</accession>
<sequence>MVVVGVVFGIEEKTGVGKEAFNLIEGIDVPANEGKIAQYHKESAEQIMNAQQFKKYIYNECSSPQAFNLIEGIDVPAIDGKIAQYHKKMLNK</sequence>
<organism evidence="1 2">
    <name type="scientific">Rhododendron simsii</name>
    <name type="common">Sims's rhododendron</name>
    <dbReference type="NCBI Taxonomy" id="118357"/>
    <lineage>
        <taxon>Eukaryota</taxon>
        <taxon>Viridiplantae</taxon>
        <taxon>Streptophyta</taxon>
        <taxon>Embryophyta</taxon>
        <taxon>Tracheophyta</taxon>
        <taxon>Spermatophyta</taxon>
        <taxon>Magnoliopsida</taxon>
        <taxon>eudicotyledons</taxon>
        <taxon>Gunneridae</taxon>
        <taxon>Pentapetalae</taxon>
        <taxon>asterids</taxon>
        <taxon>Ericales</taxon>
        <taxon>Ericaceae</taxon>
        <taxon>Ericoideae</taxon>
        <taxon>Rhodoreae</taxon>
        <taxon>Rhododendron</taxon>
    </lineage>
</organism>
<evidence type="ECO:0000313" key="2">
    <source>
        <dbReference type="Proteomes" id="UP000626092"/>
    </source>
</evidence>
<proteinExistence type="predicted"/>
<protein>
    <submittedName>
        <fullName evidence="1">Uncharacterized protein</fullName>
    </submittedName>
</protein>
<gene>
    <name evidence="1" type="ORF">RHSIM_Rhsim01G0060500</name>
</gene>
<keyword evidence="2" id="KW-1185">Reference proteome</keyword>
<dbReference type="Proteomes" id="UP000626092">
    <property type="component" value="Unassembled WGS sequence"/>
</dbReference>